<dbReference type="PANTHER" id="PTHR11157:SF113">
    <property type="entry name" value="ELONGATION OF VERY LONG CHAIN FATTY ACIDS PROTEIN"/>
    <property type="match status" value="1"/>
</dbReference>
<comment type="catalytic activity">
    <reaction evidence="10">
        <text>a very-long-chain acyl-CoA + malonyl-CoA + H(+) = a very-long-chain 3-oxoacyl-CoA + CO2 + CoA</text>
        <dbReference type="Rhea" id="RHEA:32727"/>
        <dbReference type="ChEBI" id="CHEBI:15378"/>
        <dbReference type="ChEBI" id="CHEBI:16526"/>
        <dbReference type="ChEBI" id="CHEBI:57287"/>
        <dbReference type="ChEBI" id="CHEBI:57384"/>
        <dbReference type="ChEBI" id="CHEBI:90725"/>
        <dbReference type="ChEBI" id="CHEBI:90736"/>
        <dbReference type="EC" id="2.3.1.199"/>
    </reaction>
</comment>
<evidence type="ECO:0000256" key="4">
    <source>
        <dbReference type="ARBA" id="ARBA00022692"/>
    </source>
</evidence>
<name>A0A1S4FUP0_AEDAE</name>
<evidence type="ECO:0000256" key="10">
    <source>
        <dbReference type="RuleBase" id="RU361115"/>
    </source>
</evidence>
<dbReference type="InterPro" id="IPR002076">
    <property type="entry name" value="ELO_fam"/>
</dbReference>
<evidence type="ECO:0000256" key="2">
    <source>
        <dbReference type="ARBA" id="ARBA00022516"/>
    </source>
</evidence>
<dbReference type="EC" id="2.3.1.199" evidence="10"/>
<accession>A0A1S4FUP0</accession>
<keyword evidence="2 10" id="KW-0444">Lipid biosynthesis</keyword>
<keyword evidence="4 10" id="KW-0812">Transmembrane</keyword>
<feature type="transmembrane region" description="Helical" evidence="10">
    <location>
        <begin position="216"/>
        <end position="235"/>
    </location>
</feature>
<dbReference type="GO" id="GO:0042761">
    <property type="term" value="P:very long-chain fatty acid biosynthetic process"/>
    <property type="evidence" value="ECO:0007669"/>
    <property type="project" value="TreeGrafter"/>
</dbReference>
<comment type="similarity">
    <text evidence="10">Belongs to the ELO family.</text>
</comment>
<evidence type="ECO:0000256" key="5">
    <source>
        <dbReference type="ARBA" id="ARBA00022832"/>
    </source>
</evidence>
<dbReference type="HOGENOM" id="CLU_048483_0_2_1"/>
<dbReference type="Proteomes" id="UP000682892">
    <property type="component" value="Unassembled WGS sequence"/>
</dbReference>
<evidence type="ECO:0000256" key="1">
    <source>
        <dbReference type="ARBA" id="ARBA00004141"/>
    </source>
</evidence>
<feature type="transmembrane region" description="Helical" evidence="10">
    <location>
        <begin position="121"/>
        <end position="144"/>
    </location>
</feature>
<reference evidence="11" key="2">
    <citation type="journal article" date="2007" name="Science">
        <title>Genome sequence of Aedes aegypti, a major arbovirus vector.</title>
        <authorList>
            <person name="Nene V."/>
            <person name="Wortman J.R."/>
            <person name="Lawson D."/>
            <person name="Haas B."/>
            <person name="Kodira C."/>
            <person name="Tu Z.J."/>
            <person name="Loftus B."/>
            <person name="Xi Z."/>
            <person name="Megy K."/>
            <person name="Grabherr M."/>
            <person name="Ren Q."/>
            <person name="Zdobnov E.M."/>
            <person name="Lobo N.F."/>
            <person name="Campbell K.S."/>
            <person name="Brown S.E."/>
            <person name="Bonaldo M.F."/>
            <person name="Zhu J."/>
            <person name="Sinkins S.P."/>
            <person name="Hogenkamp D.G."/>
            <person name="Amedeo P."/>
            <person name="Arensburger P."/>
            <person name="Atkinson P.W."/>
            <person name="Bidwell S."/>
            <person name="Biedler J."/>
            <person name="Birney E."/>
            <person name="Bruggner R.V."/>
            <person name="Costas J."/>
            <person name="Coy M.R."/>
            <person name="Crabtree J."/>
            <person name="Crawford M."/>
            <person name="Debruyn B."/>
            <person name="Decaprio D."/>
            <person name="Eiglmeier K."/>
            <person name="Eisenstadt E."/>
            <person name="El-Dorry H."/>
            <person name="Gelbart W.M."/>
            <person name="Gomes S.L."/>
            <person name="Hammond M."/>
            <person name="Hannick L.I."/>
            <person name="Hogan J.R."/>
            <person name="Holmes M.H."/>
            <person name="Jaffe D."/>
            <person name="Johnston J.S."/>
            <person name="Kennedy R.C."/>
            <person name="Koo H."/>
            <person name="Kravitz S."/>
            <person name="Kriventseva E.V."/>
            <person name="Kulp D."/>
            <person name="Labutti K."/>
            <person name="Lee E."/>
            <person name="Li S."/>
            <person name="Lovin D.D."/>
            <person name="Mao C."/>
            <person name="Mauceli E."/>
            <person name="Menck C.F."/>
            <person name="Miller J.R."/>
            <person name="Montgomery P."/>
            <person name="Mori A."/>
            <person name="Nascimento A.L."/>
            <person name="Naveira H.F."/>
            <person name="Nusbaum C."/>
            <person name="O'leary S."/>
            <person name="Orvis J."/>
            <person name="Pertea M."/>
            <person name="Quesneville H."/>
            <person name="Reidenbach K.R."/>
            <person name="Rogers Y.H."/>
            <person name="Roth C.W."/>
            <person name="Schneider J.R."/>
            <person name="Schatz M."/>
            <person name="Shumway M."/>
            <person name="Stanke M."/>
            <person name="Stinson E.O."/>
            <person name="Tubio J.M."/>
            <person name="Vanzee J.P."/>
            <person name="Verjovski-Almeida S."/>
            <person name="Werner D."/>
            <person name="White O."/>
            <person name="Wyder S."/>
            <person name="Zeng Q."/>
            <person name="Zhao Q."/>
            <person name="Zhao Y."/>
            <person name="Hill C.A."/>
            <person name="Raikhel A.S."/>
            <person name="Soares M.B."/>
            <person name="Knudson D.L."/>
            <person name="Lee N.H."/>
            <person name="Galagan J."/>
            <person name="Salzberg S.L."/>
            <person name="Paulsen I.T."/>
            <person name="Dimopoulos G."/>
            <person name="Collins F.H."/>
            <person name="Birren B."/>
            <person name="Fraser-Liggett C.M."/>
            <person name="Severson D.W."/>
        </authorList>
    </citation>
    <scope>NUCLEOTIDE SEQUENCE [LARGE SCALE GENOMIC DNA]</scope>
    <source>
        <strain evidence="11">Liverpool</strain>
    </source>
</reference>
<sequence length="297" mass="34353">MEHEGAIHYLLHNVTSLKGLYNFLVDDLADHRTRDLPLLHNPLWIIGCIGLYLLLVLRIVPDIMQERKAMQLKYPIIVYDAFQMLGSACSIYLFYRHGWTFQYFYKCRAPDFSNDKDSIGFIYAAYFTFLLKMSELIETVMYALRKKNAQISSFHVYHHCYALVTSWGFAKYGGGSMLSYTIIVNSIVHIFMYAYYLSSIFAKQLPFSLVPVKKLITLLQITQLITVLINLGFAMRPDCPVPLGHCLFHGPNMALQIKLFADFYLRTYTSRKTEKDNLLLTSNEVVVNVASNTYKRK</sequence>
<evidence type="ECO:0000313" key="11">
    <source>
        <dbReference type="EMBL" id="EAT35919.1"/>
    </source>
</evidence>
<keyword evidence="5 10" id="KW-0276">Fatty acid metabolism</keyword>
<reference evidence="11" key="1">
    <citation type="submission" date="2005-10" db="EMBL/GenBank/DDBJ databases">
        <authorList>
            <person name="Loftus B.J."/>
            <person name="Nene V.M."/>
            <person name="Hannick L.I."/>
            <person name="Bidwell S."/>
            <person name="Haas B."/>
            <person name="Amedeo P."/>
            <person name="Orvis J."/>
            <person name="Wortman J.R."/>
            <person name="White O.R."/>
            <person name="Salzberg S."/>
            <person name="Shumway M."/>
            <person name="Koo H."/>
            <person name="Zhao Y."/>
            <person name="Holmes M."/>
            <person name="Miller J."/>
            <person name="Schatz M."/>
            <person name="Pop M."/>
            <person name="Pai G."/>
            <person name="Utterback T."/>
            <person name="Rogers Y.-H."/>
            <person name="Kravitz S."/>
            <person name="Fraser C.M."/>
        </authorList>
    </citation>
    <scope>NUCLEOTIDE SEQUENCE</scope>
    <source>
        <strain evidence="11">Liverpool</strain>
    </source>
</reference>
<keyword evidence="3 10" id="KW-0808">Transferase</keyword>
<dbReference type="PANTHER" id="PTHR11157">
    <property type="entry name" value="FATTY ACID ACYL TRANSFERASE-RELATED"/>
    <property type="match status" value="1"/>
</dbReference>
<dbReference type="OrthoDB" id="434092at2759"/>
<dbReference type="GO" id="GO:0009922">
    <property type="term" value="F:fatty acid elongase activity"/>
    <property type="evidence" value="ECO:0007669"/>
    <property type="project" value="UniProtKB-EC"/>
</dbReference>
<keyword evidence="9 10" id="KW-0275">Fatty acid biosynthesis</keyword>
<dbReference type="GO" id="GO:0005789">
    <property type="term" value="C:endoplasmic reticulum membrane"/>
    <property type="evidence" value="ECO:0007669"/>
    <property type="project" value="TreeGrafter"/>
</dbReference>
<dbReference type="GO" id="GO:0030148">
    <property type="term" value="P:sphingolipid biosynthetic process"/>
    <property type="evidence" value="ECO:0007669"/>
    <property type="project" value="TreeGrafter"/>
</dbReference>
<dbReference type="GO" id="GO:0034626">
    <property type="term" value="P:fatty acid elongation, polyunsaturated fatty acid"/>
    <property type="evidence" value="ECO:0007669"/>
    <property type="project" value="TreeGrafter"/>
</dbReference>
<dbReference type="GO" id="GO:0019367">
    <property type="term" value="P:fatty acid elongation, saturated fatty acid"/>
    <property type="evidence" value="ECO:0007669"/>
    <property type="project" value="TreeGrafter"/>
</dbReference>
<feature type="transmembrane region" description="Helical" evidence="10">
    <location>
        <begin position="177"/>
        <end position="196"/>
    </location>
</feature>
<dbReference type="AlphaFoldDB" id="A0A1S4FUP0"/>
<evidence type="ECO:0000256" key="8">
    <source>
        <dbReference type="ARBA" id="ARBA00023136"/>
    </source>
</evidence>
<dbReference type="KEGG" id="aag:5575619"/>
<keyword evidence="6 10" id="KW-1133">Transmembrane helix</keyword>
<evidence type="ECO:0000256" key="9">
    <source>
        <dbReference type="ARBA" id="ARBA00023160"/>
    </source>
</evidence>
<feature type="transmembrane region" description="Helical" evidence="10">
    <location>
        <begin position="72"/>
        <end position="95"/>
    </location>
</feature>
<evidence type="ECO:0000256" key="3">
    <source>
        <dbReference type="ARBA" id="ARBA00022679"/>
    </source>
</evidence>
<comment type="subcellular location">
    <subcellularLocation>
        <location evidence="1">Membrane</location>
        <topology evidence="1">Multi-pass membrane protein</topology>
    </subcellularLocation>
</comment>
<feature type="transmembrane region" description="Helical" evidence="10">
    <location>
        <begin position="42"/>
        <end position="60"/>
    </location>
</feature>
<proteinExistence type="inferred from homology"/>
<evidence type="ECO:0000256" key="7">
    <source>
        <dbReference type="ARBA" id="ARBA00023098"/>
    </source>
</evidence>
<dbReference type="EMBL" id="CH477822">
    <property type="protein sequence ID" value="EAT35919.1"/>
    <property type="molecule type" value="Genomic_DNA"/>
</dbReference>
<protein>
    <recommendedName>
        <fullName evidence="10">Elongation of very long chain fatty acids protein</fullName>
        <ecNumber evidence="10">2.3.1.199</ecNumber>
    </recommendedName>
    <alternativeName>
        <fullName evidence="10">Very-long-chain 3-oxoacyl-CoA synthase</fullName>
    </alternativeName>
</protein>
<keyword evidence="8 10" id="KW-0472">Membrane</keyword>
<reference evidence="11" key="3">
    <citation type="submission" date="2012-09" db="EMBL/GenBank/DDBJ databases">
        <authorList>
            <consortium name="VectorBase"/>
        </authorList>
    </citation>
    <scope>NUCLEOTIDE SEQUENCE</scope>
    <source>
        <strain evidence="11">Liverpool</strain>
    </source>
</reference>
<organism evidence="11 12">
    <name type="scientific">Aedes aegypti</name>
    <name type="common">Yellowfever mosquito</name>
    <name type="synonym">Culex aegypti</name>
    <dbReference type="NCBI Taxonomy" id="7159"/>
    <lineage>
        <taxon>Eukaryota</taxon>
        <taxon>Metazoa</taxon>
        <taxon>Ecdysozoa</taxon>
        <taxon>Arthropoda</taxon>
        <taxon>Hexapoda</taxon>
        <taxon>Insecta</taxon>
        <taxon>Pterygota</taxon>
        <taxon>Neoptera</taxon>
        <taxon>Endopterygota</taxon>
        <taxon>Diptera</taxon>
        <taxon>Nematocera</taxon>
        <taxon>Culicoidea</taxon>
        <taxon>Culicidae</taxon>
        <taxon>Culicinae</taxon>
        <taxon>Aedini</taxon>
        <taxon>Aedes</taxon>
        <taxon>Stegomyia</taxon>
    </lineage>
</organism>
<dbReference type="Pfam" id="PF01151">
    <property type="entry name" value="ELO"/>
    <property type="match status" value="1"/>
</dbReference>
<keyword evidence="7 10" id="KW-0443">Lipid metabolism</keyword>
<evidence type="ECO:0000256" key="6">
    <source>
        <dbReference type="ARBA" id="ARBA00022989"/>
    </source>
</evidence>
<dbReference type="OMA" id="HEGAIHY"/>
<dbReference type="GO" id="GO:0034625">
    <property type="term" value="P:fatty acid elongation, monounsaturated fatty acid"/>
    <property type="evidence" value="ECO:0007669"/>
    <property type="project" value="TreeGrafter"/>
</dbReference>
<gene>
    <name evidence="11" type="ORF">AaeL_AAEL011951</name>
</gene>
<evidence type="ECO:0000313" key="12">
    <source>
        <dbReference type="Proteomes" id="UP000682892"/>
    </source>
</evidence>